<dbReference type="PANTHER" id="PTHR48079">
    <property type="entry name" value="PROTEIN YEEZ"/>
    <property type="match status" value="1"/>
</dbReference>
<sequence>MGITLVTGGSGFIGGHLVAALAARGERVRILDRQEPPHDRPTGVEFHRGSILDAAAVARALEGVERVYHLAAVATLWDRDPTVFDRVNRQGTKAVLNAAARTPGLRRFLHCSTEAVMIGHPPPRRLPQRLDESADPGPEALAGAYCRSKYLAEKDALAAAAQGLPVVVVNPTAPIGPGDRLPTPPNAMLRLFRRGGPRLILDCVLNLVDVRDVAQGMILAVEGGRIGERYILGGMDIRLGDLVRRIDRLCGRPPLRRCSVPPALALGAARVEEWLSDHVTRRPPTAPVTGVRLALGGGGFDSGKAMRELGYTVRPLDASLRAALA</sequence>
<dbReference type="PANTHER" id="PTHR48079:SF6">
    <property type="entry name" value="NAD(P)-BINDING DOMAIN-CONTAINING PROTEIN-RELATED"/>
    <property type="match status" value="1"/>
</dbReference>
<keyword evidence="2" id="KW-0614">Plasmid</keyword>
<gene>
    <name evidence="2" type="ORF">AZOBR_p150008</name>
</gene>
<evidence type="ECO:0000313" key="2">
    <source>
        <dbReference type="EMBL" id="CCD00144.1"/>
    </source>
</evidence>
<dbReference type="Proteomes" id="UP000007319">
    <property type="component" value="Plasmid AZOBR_p1"/>
</dbReference>
<keyword evidence="3" id="KW-1185">Reference proteome</keyword>
<name>A0A9P1JUR2_9PROT</name>
<dbReference type="AlphaFoldDB" id="A0A9P1JUR2"/>
<feature type="domain" description="Ketoreductase" evidence="1">
    <location>
        <begin position="2"/>
        <end position="177"/>
    </location>
</feature>
<dbReference type="InterPro" id="IPR001509">
    <property type="entry name" value="Epimerase_deHydtase"/>
</dbReference>
<dbReference type="SUPFAM" id="SSF51735">
    <property type="entry name" value="NAD(P)-binding Rossmann-fold domains"/>
    <property type="match status" value="1"/>
</dbReference>
<dbReference type="InterPro" id="IPR036291">
    <property type="entry name" value="NAD(P)-bd_dom_sf"/>
</dbReference>
<evidence type="ECO:0000313" key="3">
    <source>
        <dbReference type="Proteomes" id="UP000007319"/>
    </source>
</evidence>
<accession>A0A9P1JUR2</accession>
<dbReference type="SMART" id="SM00822">
    <property type="entry name" value="PKS_KR"/>
    <property type="match status" value="1"/>
</dbReference>
<dbReference type="InterPro" id="IPR051783">
    <property type="entry name" value="NAD(P)-dependent_oxidoreduct"/>
</dbReference>
<geneLocation type="plasmid" evidence="2 3">
    <name>AZOBR_p1</name>
</geneLocation>
<dbReference type="GO" id="GO:0004029">
    <property type="term" value="F:aldehyde dehydrogenase (NAD+) activity"/>
    <property type="evidence" value="ECO:0007669"/>
    <property type="project" value="TreeGrafter"/>
</dbReference>
<dbReference type="Gene3D" id="3.40.50.720">
    <property type="entry name" value="NAD(P)-binding Rossmann-like Domain"/>
    <property type="match status" value="1"/>
</dbReference>
<dbReference type="KEGG" id="abs:AZOBR_p150008"/>
<reference evidence="2 3" key="1">
    <citation type="journal article" date="2011" name="PLoS Genet.">
        <title>Azospirillum genomes reveal transition of bacteria from aquatic to terrestrial environments.</title>
        <authorList>
            <person name="Wisniewski-Dye F."/>
            <person name="Borziak K."/>
            <person name="Khalsa-Moyers G."/>
            <person name="Alexandre G."/>
            <person name="Sukharnikov L.O."/>
            <person name="Wuichet K."/>
            <person name="Hurst G.B."/>
            <person name="McDonald W.H."/>
            <person name="Robertson J.S."/>
            <person name="Barbe V."/>
            <person name="Calteau A."/>
            <person name="Rouy Z."/>
            <person name="Mangenot S."/>
            <person name="Prigent-Combaret C."/>
            <person name="Normand P."/>
            <person name="Boyer M."/>
            <person name="Siguier P."/>
            <person name="Dessaux Y."/>
            <person name="Elmerich C."/>
            <person name="Condemine G."/>
            <person name="Krishnen G."/>
            <person name="Kennedy I."/>
            <person name="Paterson A.H."/>
            <person name="Gonzalez V."/>
            <person name="Mavingui P."/>
            <person name="Zhulin I.B."/>
        </authorList>
    </citation>
    <scope>NUCLEOTIDE SEQUENCE [LARGE SCALE GENOMIC DNA]</scope>
    <source>
        <strain evidence="2 3">Sp245</strain>
    </source>
</reference>
<dbReference type="Pfam" id="PF01370">
    <property type="entry name" value="Epimerase"/>
    <property type="match status" value="1"/>
</dbReference>
<protein>
    <submittedName>
        <fullName evidence="2">NAD dependent epimerase/dehydratase family protein</fullName>
    </submittedName>
</protein>
<evidence type="ECO:0000259" key="1">
    <source>
        <dbReference type="SMART" id="SM00822"/>
    </source>
</evidence>
<dbReference type="InterPro" id="IPR057326">
    <property type="entry name" value="KR_dom"/>
</dbReference>
<dbReference type="EMBL" id="HE577328">
    <property type="protein sequence ID" value="CCD00144.1"/>
    <property type="molecule type" value="Genomic_DNA"/>
</dbReference>
<organism evidence="2 3">
    <name type="scientific">Azospirillum baldaniorum</name>
    <dbReference type="NCBI Taxonomy" id="1064539"/>
    <lineage>
        <taxon>Bacteria</taxon>
        <taxon>Pseudomonadati</taxon>
        <taxon>Pseudomonadota</taxon>
        <taxon>Alphaproteobacteria</taxon>
        <taxon>Rhodospirillales</taxon>
        <taxon>Azospirillaceae</taxon>
        <taxon>Azospirillum</taxon>
    </lineage>
</organism>
<dbReference type="RefSeq" id="WP_014197636.1">
    <property type="nucleotide sequence ID" value="NC_016594.1"/>
</dbReference>
<proteinExistence type="predicted"/>
<dbReference type="GO" id="GO:0005737">
    <property type="term" value="C:cytoplasm"/>
    <property type="evidence" value="ECO:0007669"/>
    <property type="project" value="TreeGrafter"/>
</dbReference>